<dbReference type="EMBL" id="JAHXZJ010001864">
    <property type="protein sequence ID" value="KAH0549027.1"/>
    <property type="molecule type" value="Genomic_DNA"/>
</dbReference>
<dbReference type="PRINTS" id="PR00081">
    <property type="entry name" value="GDHRDH"/>
</dbReference>
<comment type="similarity">
    <text evidence="1">Belongs to the short-chain dehydrogenases/reductases (SDR) family.</text>
</comment>
<keyword evidence="3" id="KW-1133">Transmembrane helix</keyword>
<keyword evidence="5" id="KW-1185">Reference proteome</keyword>
<reference evidence="4 5" key="1">
    <citation type="journal article" date="2021" name="J. Hered.">
        <title>A chromosome-level genome assembly of the parasitoid wasp, Cotesia glomerata (Hymenoptera: Braconidae).</title>
        <authorList>
            <person name="Pinto B.J."/>
            <person name="Weis J.J."/>
            <person name="Gamble T."/>
            <person name="Ode P.J."/>
            <person name="Paul R."/>
            <person name="Zaspel J.M."/>
        </authorList>
    </citation>
    <scope>NUCLEOTIDE SEQUENCE [LARGE SCALE GENOMIC DNA]</scope>
    <source>
        <strain evidence="4">CgM1</strain>
    </source>
</reference>
<dbReference type="Pfam" id="PF00106">
    <property type="entry name" value="adh_short"/>
    <property type="match status" value="1"/>
</dbReference>
<evidence type="ECO:0000313" key="5">
    <source>
        <dbReference type="Proteomes" id="UP000826195"/>
    </source>
</evidence>
<keyword evidence="2" id="KW-0560">Oxidoreductase</keyword>
<dbReference type="InterPro" id="IPR036291">
    <property type="entry name" value="NAD(P)-bd_dom_sf"/>
</dbReference>
<dbReference type="Proteomes" id="UP000826195">
    <property type="component" value="Unassembled WGS sequence"/>
</dbReference>
<dbReference type="SUPFAM" id="SSF51735">
    <property type="entry name" value="NAD(P)-binding Rossmann-fold domains"/>
    <property type="match status" value="1"/>
</dbReference>
<dbReference type="PANTHER" id="PTHR24322">
    <property type="entry name" value="PKSB"/>
    <property type="match status" value="1"/>
</dbReference>
<evidence type="ECO:0000256" key="3">
    <source>
        <dbReference type="SAM" id="Phobius"/>
    </source>
</evidence>
<dbReference type="InterPro" id="IPR002347">
    <property type="entry name" value="SDR_fam"/>
</dbReference>
<dbReference type="GO" id="GO:0016616">
    <property type="term" value="F:oxidoreductase activity, acting on the CH-OH group of donors, NAD or NADP as acceptor"/>
    <property type="evidence" value="ECO:0007669"/>
    <property type="project" value="TreeGrafter"/>
</dbReference>
<dbReference type="AlphaFoldDB" id="A0AAV7ID31"/>
<protein>
    <submittedName>
        <fullName evidence="4">Uncharacterized protein</fullName>
    </submittedName>
</protein>
<name>A0AAV7ID31_COTGL</name>
<keyword evidence="3" id="KW-0812">Transmembrane</keyword>
<comment type="caution">
    <text evidence="4">The sequence shown here is derived from an EMBL/GenBank/DDBJ whole genome shotgun (WGS) entry which is preliminary data.</text>
</comment>
<keyword evidence="3" id="KW-0472">Membrane</keyword>
<gene>
    <name evidence="4" type="ORF">KQX54_005241</name>
</gene>
<sequence length="308" mass="34285">MVPMKEEVFTNSRIGSPSSIAWLYLLAEFFIGVLLSTTLFFLGIIKSLLPKPPRDLTGDIVLVTGATSPLGRCLATEFVKVGCTIVCVDHDLELVRTTACELEANYTAIQSLSPEHRKQDVVEFKSRVFAYACDLWDRNSIRNVAQKVRDEIGQLDILVTCAGDSNQNILDTVNNTLMSHYWTVLAFLPLMYRQQKAHIVGVTPTASTDDAYLGTRAAITGLMESLGHEFGSRCGNLNFMTVAPKADPRLIRHSEEKVAYDVVQAVRRDQCCLSATWCSATLYRVSCAIHKIITIVTRWIYTHGCDDL</sequence>
<evidence type="ECO:0000313" key="4">
    <source>
        <dbReference type="EMBL" id="KAH0549027.1"/>
    </source>
</evidence>
<organism evidence="4 5">
    <name type="scientific">Cotesia glomerata</name>
    <name type="common">Lepidopteran parasitic wasp</name>
    <name type="synonym">Apanteles glomeratus</name>
    <dbReference type="NCBI Taxonomy" id="32391"/>
    <lineage>
        <taxon>Eukaryota</taxon>
        <taxon>Metazoa</taxon>
        <taxon>Ecdysozoa</taxon>
        <taxon>Arthropoda</taxon>
        <taxon>Hexapoda</taxon>
        <taxon>Insecta</taxon>
        <taxon>Pterygota</taxon>
        <taxon>Neoptera</taxon>
        <taxon>Endopterygota</taxon>
        <taxon>Hymenoptera</taxon>
        <taxon>Apocrita</taxon>
        <taxon>Ichneumonoidea</taxon>
        <taxon>Braconidae</taxon>
        <taxon>Microgastrinae</taxon>
        <taxon>Cotesia</taxon>
    </lineage>
</organism>
<feature type="transmembrane region" description="Helical" evidence="3">
    <location>
        <begin position="20"/>
        <end position="45"/>
    </location>
</feature>
<proteinExistence type="inferred from homology"/>
<dbReference type="Gene3D" id="3.40.50.720">
    <property type="entry name" value="NAD(P)-binding Rossmann-like Domain"/>
    <property type="match status" value="1"/>
</dbReference>
<evidence type="ECO:0000256" key="1">
    <source>
        <dbReference type="ARBA" id="ARBA00006484"/>
    </source>
</evidence>
<accession>A0AAV7ID31</accession>
<evidence type="ECO:0000256" key="2">
    <source>
        <dbReference type="ARBA" id="ARBA00023002"/>
    </source>
</evidence>
<dbReference type="PANTHER" id="PTHR24322:SF736">
    <property type="entry name" value="RETINOL DEHYDROGENASE 10"/>
    <property type="match status" value="1"/>
</dbReference>